<feature type="non-terminal residue" evidence="3">
    <location>
        <position position="107"/>
    </location>
</feature>
<comment type="caution">
    <text evidence="3">The sequence shown here is derived from an EMBL/GenBank/DDBJ whole genome shotgun (WGS) entry which is preliminary data.</text>
</comment>
<sequence length="107" mass="11600">MRRLNIVLLAGLRLCGARQPSFSIHDDVLAYPQFEVIFSDSPIPESEALSLVDSANPTYSSDLSSETDLTSHVHSSPATPNSLDDSDTILSQTYTLLTLPPATYLCS</sequence>
<dbReference type="EMBL" id="JANBVN010000338">
    <property type="protein sequence ID" value="KAJ9129468.1"/>
    <property type="molecule type" value="Genomic_DNA"/>
</dbReference>
<feature type="region of interest" description="Disordered" evidence="1">
    <location>
        <begin position="61"/>
        <end position="86"/>
    </location>
</feature>
<evidence type="ECO:0000256" key="1">
    <source>
        <dbReference type="SAM" id="MobiDB-lite"/>
    </source>
</evidence>
<gene>
    <name evidence="3" type="ORF">NKR19_g10360</name>
</gene>
<keyword evidence="2" id="KW-0732">Signal</keyword>
<protein>
    <submittedName>
        <fullName evidence="3">Uncharacterized protein</fullName>
    </submittedName>
</protein>
<evidence type="ECO:0000313" key="3">
    <source>
        <dbReference type="EMBL" id="KAJ9129468.1"/>
    </source>
</evidence>
<name>A0AA38VF98_9PEZI</name>
<feature type="chain" id="PRO_5041309957" evidence="2">
    <location>
        <begin position="18"/>
        <end position="107"/>
    </location>
</feature>
<proteinExistence type="predicted"/>
<feature type="signal peptide" evidence="2">
    <location>
        <begin position="1"/>
        <end position="17"/>
    </location>
</feature>
<feature type="compositionally biased region" description="Polar residues" evidence="1">
    <location>
        <begin position="72"/>
        <end position="86"/>
    </location>
</feature>
<feature type="compositionally biased region" description="Low complexity" evidence="1">
    <location>
        <begin position="61"/>
        <end position="70"/>
    </location>
</feature>
<dbReference type="AlphaFoldDB" id="A0AA38VF98"/>
<evidence type="ECO:0000313" key="4">
    <source>
        <dbReference type="Proteomes" id="UP001174691"/>
    </source>
</evidence>
<evidence type="ECO:0000256" key="2">
    <source>
        <dbReference type="SAM" id="SignalP"/>
    </source>
</evidence>
<organism evidence="3 4">
    <name type="scientific">Coniochaeta hoffmannii</name>
    <dbReference type="NCBI Taxonomy" id="91930"/>
    <lineage>
        <taxon>Eukaryota</taxon>
        <taxon>Fungi</taxon>
        <taxon>Dikarya</taxon>
        <taxon>Ascomycota</taxon>
        <taxon>Pezizomycotina</taxon>
        <taxon>Sordariomycetes</taxon>
        <taxon>Sordariomycetidae</taxon>
        <taxon>Coniochaetales</taxon>
        <taxon>Coniochaetaceae</taxon>
        <taxon>Coniochaeta</taxon>
    </lineage>
</organism>
<keyword evidence="4" id="KW-1185">Reference proteome</keyword>
<accession>A0AA38VF98</accession>
<reference evidence="3" key="1">
    <citation type="submission" date="2022-07" db="EMBL/GenBank/DDBJ databases">
        <title>Fungi with potential for degradation of polypropylene.</title>
        <authorList>
            <person name="Gostincar C."/>
        </authorList>
    </citation>
    <scope>NUCLEOTIDE SEQUENCE</scope>
    <source>
        <strain evidence="3">EXF-13287</strain>
    </source>
</reference>
<dbReference type="Proteomes" id="UP001174691">
    <property type="component" value="Unassembled WGS sequence"/>
</dbReference>